<evidence type="ECO:0000313" key="1">
    <source>
        <dbReference type="EMBL" id="MDR4306314.1"/>
    </source>
</evidence>
<dbReference type="Proteomes" id="UP001181622">
    <property type="component" value="Unassembled WGS sequence"/>
</dbReference>
<proteinExistence type="predicted"/>
<gene>
    <name evidence="1" type="ORF">IHQ68_06745</name>
</gene>
<name>A0ABU1DDX5_9HYPH</name>
<evidence type="ECO:0000313" key="2">
    <source>
        <dbReference type="Proteomes" id="UP001181622"/>
    </source>
</evidence>
<protein>
    <submittedName>
        <fullName evidence="1">Uncharacterized protein</fullName>
    </submittedName>
</protein>
<dbReference type="EMBL" id="JADBEO010000011">
    <property type="protein sequence ID" value="MDR4306314.1"/>
    <property type="molecule type" value="Genomic_DNA"/>
</dbReference>
<dbReference type="RefSeq" id="WP_309390096.1">
    <property type="nucleotide sequence ID" value="NZ_JADBEO010000011.1"/>
</dbReference>
<keyword evidence="2" id="KW-1185">Reference proteome</keyword>
<comment type="caution">
    <text evidence="1">The sequence shown here is derived from an EMBL/GenBank/DDBJ whole genome shotgun (WGS) entry which is preliminary data.</text>
</comment>
<reference evidence="1" key="1">
    <citation type="submission" date="2020-10" db="EMBL/GenBank/DDBJ databases">
        <authorList>
            <person name="Abbas A."/>
            <person name="Razzaq R."/>
            <person name="Waqas M."/>
            <person name="Abbas N."/>
            <person name="Nielsen T.K."/>
            <person name="Hansen L.H."/>
            <person name="Hussain S."/>
            <person name="Shahid M."/>
        </authorList>
    </citation>
    <scope>NUCLEOTIDE SEQUENCE</scope>
    <source>
        <strain evidence="1">S14</strain>
    </source>
</reference>
<organism evidence="1 2">
    <name type="scientific">Chelatococcus sambhunathii</name>
    <dbReference type="NCBI Taxonomy" id="363953"/>
    <lineage>
        <taxon>Bacteria</taxon>
        <taxon>Pseudomonadati</taxon>
        <taxon>Pseudomonadota</taxon>
        <taxon>Alphaproteobacteria</taxon>
        <taxon>Hyphomicrobiales</taxon>
        <taxon>Chelatococcaceae</taxon>
        <taxon>Chelatococcus</taxon>
    </lineage>
</organism>
<sequence length="155" mass="16256">MSVQPSAMGAAPPAPEDDGLALVARDLDLDDRYRIWRGRSGRRYLVTVVPLSEALKAEGAVVLIVAFLPDGSRRVVWAGESGVPAPALKVAPEVRIEAHVHLLAQDDERRAQAIADLVDGGQHYSSVLTVSAAASQDSAGSDTPSLSSSLAVFST</sequence>
<accession>A0ABU1DDX5</accession>